<protein>
    <submittedName>
        <fullName evidence="3">Cytochrome P450</fullName>
    </submittedName>
</protein>
<dbReference type="Pfam" id="PF00067">
    <property type="entry name" value="p450"/>
    <property type="match status" value="1"/>
</dbReference>
<dbReference type="PANTHER" id="PTHR46696:SF3">
    <property type="entry name" value="PULCHERRIMINIC ACID SYNTHASE"/>
    <property type="match status" value="1"/>
</dbReference>
<sequence length="393" mass="42548">MPTVDLTAGPAGELNFADPVFQTNPWPLYDWHREHQPVSYVPALESYFVVGYDLVRRVVTSPDFTVYHPFRTSRRAFGPSMLDQEGSAHTRARAATAGVLRPRKVAAFARDIIAPLAAAMLDDLLADARPDLADRLATALPMRVVCRFMGLPDGDAEWLHEAMRPLVEYVDHAPVPLAAVVQRRRELAAYFRSRIAAGTDDGGILAVLAADEVLTEADVVNNAILLLAAGTETTAAAISNLFARLAADPALYAGVAADPTLIPAVVAETLRHEPPLHVTLRFAAADVELAGVPIPRATPVQVCLAAANRDPAIYPDPHRFDHTRRDRPSLAFGAGRHVCLGMGLAQTELEVVLEALVERVAEVHPLGPVPPVRGRGFRAASGLRLDCRPRSRR</sequence>
<keyword evidence="2" id="KW-0349">Heme</keyword>
<reference evidence="3" key="1">
    <citation type="submission" date="2021-01" db="EMBL/GenBank/DDBJ databases">
        <title>Whole genome shotgun sequence of Verrucosispora sediminis NBRC 107745.</title>
        <authorList>
            <person name="Komaki H."/>
            <person name="Tamura T."/>
        </authorList>
    </citation>
    <scope>NUCLEOTIDE SEQUENCE</scope>
    <source>
        <strain evidence="3">NBRC 107745</strain>
    </source>
</reference>
<dbReference type="PRINTS" id="PR00385">
    <property type="entry name" value="P450"/>
</dbReference>
<dbReference type="GO" id="GO:0004497">
    <property type="term" value="F:monooxygenase activity"/>
    <property type="evidence" value="ECO:0007669"/>
    <property type="project" value="UniProtKB-KW"/>
</dbReference>
<dbReference type="GO" id="GO:0005506">
    <property type="term" value="F:iron ion binding"/>
    <property type="evidence" value="ECO:0007669"/>
    <property type="project" value="InterPro"/>
</dbReference>
<dbReference type="SUPFAM" id="SSF48264">
    <property type="entry name" value="Cytochrome P450"/>
    <property type="match status" value="1"/>
</dbReference>
<keyword evidence="2" id="KW-0560">Oxidoreductase</keyword>
<dbReference type="AlphaFoldDB" id="A0A9W5XME0"/>
<dbReference type="OrthoDB" id="5006855at2"/>
<dbReference type="GO" id="GO:0016705">
    <property type="term" value="F:oxidoreductase activity, acting on paired donors, with incorporation or reduction of molecular oxygen"/>
    <property type="evidence" value="ECO:0007669"/>
    <property type="project" value="InterPro"/>
</dbReference>
<dbReference type="Gene3D" id="1.10.630.10">
    <property type="entry name" value="Cytochrome P450"/>
    <property type="match status" value="1"/>
</dbReference>
<comment type="caution">
    <text evidence="3">The sequence shown here is derived from an EMBL/GenBank/DDBJ whole genome shotgun (WGS) entry which is preliminary data.</text>
</comment>
<keyword evidence="2" id="KW-0479">Metal-binding</keyword>
<dbReference type="RefSeq" id="WP_093409022.1">
    <property type="nucleotide sequence ID" value="NZ_BOPD01000038.1"/>
</dbReference>
<organism evidence="3 4">
    <name type="scientific">Micromonospora sediminimaris</name>
    <dbReference type="NCBI Taxonomy" id="547162"/>
    <lineage>
        <taxon>Bacteria</taxon>
        <taxon>Bacillati</taxon>
        <taxon>Actinomycetota</taxon>
        <taxon>Actinomycetes</taxon>
        <taxon>Micromonosporales</taxon>
        <taxon>Micromonosporaceae</taxon>
        <taxon>Micromonospora</taxon>
    </lineage>
</organism>
<evidence type="ECO:0000256" key="2">
    <source>
        <dbReference type="RuleBase" id="RU000461"/>
    </source>
</evidence>
<dbReference type="InterPro" id="IPR001128">
    <property type="entry name" value="Cyt_P450"/>
</dbReference>
<dbReference type="Proteomes" id="UP000607311">
    <property type="component" value="Unassembled WGS sequence"/>
</dbReference>
<evidence type="ECO:0000313" key="4">
    <source>
        <dbReference type="Proteomes" id="UP000607311"/>
    </source>
</evidence>
<keyword evidence="2" id="KW-0503">Monooxygenase</keyword>
<proteinExistence type="inferred from homology"/>
<dbReference type="InterPro" id="IPR017972">
    <property type="entry name" value="Cyt_P450_CS"/>
</dbReference>
<dbReference type="PRINTS" id="PR00359">
    <property type="entry name" value="BP450"/>
</dbReference>
<dbReference type="PROSITE" id="PS00086">
    <property type="entry name" value="CYTOCHROME_P450"/>
    <property type="match status" value="1"/>
</dbReference>
<dbReference type="InterPro" id="IPR036396">
    <property type="entry name" value="Cyt_P450_sf"/>
</dbReference>
<keyword evidence="4" id="KW-1185">Reference proteome</keyword>
<dbReference type="EMBL" id="BOPD01000038">
    <property type="protein sequence ID" value="GIJ35899.1"/>
    <property type="molecule type" value="Genomic_DNA"/>
</dbReference>
<dbReference type="InterPro" id="IPR002397">
    <property type="entry name" value="Cyt_P450_B"/>
</dbReference>
<name>A0A9W5XME0_9ACTN</name>
<keyword evidence="2" id="KW-0408">Iron</keyword>
<evidence type="ECO:0000313" key="3">
    <source>
        <dbReference type="EMBL" id="GIJ35899.1"/>
    </source>
</evidence>
<dbReference type="GO" id="GO:0020037">
    <property type="term" value="F:heme binding"/>
    <property type="evidence" value="ECO:0007669"/>
    <property type="project" value="InterPro"/>
</dbReference>
<dbReference type="PANTHER" id="PTHR46696">
    <property type="entry name" value="P450, PUTATIVE (EUROFUNG)-RELATED"/>
    <property type="match status" value="1"/>
</dbReference>
<gene>
    <name evidence="3" type="ORF">Vse01_50470</name>
</gene>
<comment type="similarity">
    <text evidence="1 2">Belongs to the cytochrome P450 family.</text>
</comment>
<accession>A0A9W5XME0</accession>
<evidence type="ECO:0000256" key="1">
    <source>
        <dbReference type="ARBA" id="ARBA00010617"/>
    </source>
</evidence>